<protein>
    <submittedName>
        <fullName evidence="4">Short-chain dehydrogenase/reductase SDR</fullName>
    </submittedName>
</protein>
<dbReference type="SUPFAM" id="SSF51735">
    <property type="entry name" value="NAD(P)-binding Rossmann-fold domains"/>
    <property type="match status" value="1"/>
</dbReference>
<keyword evidence="5" id="KW-1185">Reference proteome</keyword>
<keyword evidence="2" id="KW-0560">Oxidoreductase</keyword>
<evidence type="ECO:0000256" key="2">
    <source>
        <dbReference type="ARBA" id="ARBA00023002"/>
    </source>
</evidence>
<proteinExistence type="inferred from homology"/>
<dbReference type="Gene3D" id="3.40.50.720">
    <property type="entry name" value="NAD(P)-binding Rossmann-like Domain"/>
    <property type="match status" value="1"/>
</dbReference>
<gene>
    <name evidence="4" type="ORF">Mucpa_6349</name>
</gene>
<dbReference type="STRING" id="714943.Mucpa_6349"/>
<dbReference type="EMBL" id="CM001403">
    <property type="protein sequence ID" value="EHQ30405.1"/>
    <property type="molecule type" value="Genomic_DNA"/>
</dbReference>
<dbReference type="InterPro" id="IPR036291">
    <property type="entry name" value="NAD(P)-bd_dom_sf"/>
</dbReference>
<organism evidence="4 5">
    <name type="scientific">Mucilaginibacter paludis DSM 18603</name>
    <dbReference type="NCBI Taxonomy" id="714943"/>
    <lineage>
        <taxon>Bacteria</taxon>
        <taxon>Pseudomonadati</taxon>
        <taxon>Bacteroidota</taxon>
        <taxon>Sphingobacteriia</taxon>
        <taxon>Sphingobacteriales</taxon>
        <taxon>Sphingobacteriaceae</taxon>
        <taxon>Mucilaginibacter</taxon>
    </lineage>
</organism>
<name>H1Y5Y3_9SPHI</name>
<dbReference type="Proteomes" id="UP000002774">
    <property type="component" value="Chromosome"/>
</dbReference>
<dbReference type="AlphaFoldDB" id="H1Y5Y3"/>
<dbReference type="Pfam" id="PF00106">
    <property type="entry name" value="adh_short"/>
    <property type="match status" value="1"/>
</dbReference>
<reference evidence="4" key="1">
    <citation type="submission" date="2011-09" db="EMBL/GenBank/DDBJ databases">
        <title>The permanent draft genome of Mucilaginibacter paludis DSM 18603.</title>
        <authorList>
            <consortium name="US DOE Joint Genome Institute (JGI-PGF)"/>
            <person name="Lucas S."/>
            <person name="Han J."/>
            <person name="Lapidus A."/>
            <person name="Bruce D."/>
            <person name="Goodwin L."/>
            <person name="Pitluck S."/>
            <person name="Peters L."/>
            <person name="Kyrpides N."/>
            <person name="Mavromatis K."/>
            <person name="Ivanova N."/>
            <person name="Mikhailova N."/>
            <person name="Held B."/>
            <person name="Detter J.C."/>
            <person name="Tapia R."/>
            <person name="Han C."/>
            <person name="Land M."/>
            <person name="Hauser L."/>
            <person name="Markowitz V."/>
            <person name="Cheng J.-F."/>
            <person name="Hugenholtz P."/>
            <person name="Woyke T."/>
            <person name="Wu D."/>
            <person name="Tindall B."/>
            <person name="Brambilla E."/>
            <person name="Klenk H.-P."/>
            <person name="Eisen J.A."/>
        </authorList>
    </citation>
    <scope>NUCLEOTIDE SEQUENCE [LARGE SCALE GENOMIC DNA]</scope>
    <source>
        <strain evidence="4">DSM 18603</strain>
    </source>
</reference>
<dbReference type="GO" id="GO:0016491">
    <property type="term" value="F:oxidoreductase activity"/>
    <property type="evidence" value="ECO:0007669"/>
    <property type="project" value="UniProtKB-KW"/>
</dbReference>
<evidence type="ECO:0000313" key="4">
    <source>
        <dbReference type="EMBL" id="EHQ30405.1"/>
    </source>
</evidence>
<evidence type="ECO:0000313" key="5">
    <source>
        <dbReference type="Proteomes" id="UP000002774"/>
    </source>
</evidence>
<dbReference type="PANTHER" id="PTHR44169:SF6">
    <property type="entry name" value="NADPH-DEPENDENT 1-ACYLDIHYDROXYACETONE PHOSPHATE REDUCTASE"/>
    <property type="match status" value="1"/>
</dbReference>
<evidence type="ECO:0000256" key="1">
    <source>
        <dbReference type="ARBA" id="ARBA00006484"/>
    </source>
</evidence>
<accession>H1Y5Y3</accession>
<dbReference type="CDD" id="cd05374">
    <property type="entry name" value="17beta-HSD-like_SDR_c"/>
    <property type="match status" value="1"/>
</dbReference>
<dbReference type="PANTHER" id="PTHR44169">
    <property type="entry name" value="NADPH-DEPENDENT 1-ACYLDIHYDROXYACETONE PHOSPHATE REDUCTASE"/>
    <property type="match status" value="1"/>
</dbReference>
<dbReference type="HOGENOM" id="CLU_010194_2_9_10"/>
<dbReference type="RefSeq" id="WP_008512110.1">
    <property type="nucleotide sequence ID" value="NZ_CM001403.1"/>
</dbReference>
<sequence length="290" mass="31586">MVAVFKFGVLPYSIIYNNTEMAKIALITGASSGIGRATAIYLAQNGYIVYGAARRVDKLETLKEYGIKHLLLDVTNDESITHCVNKILGDSGSIDILVNAAGLGSYGALEDVPMAEAKNQLEINLFGAARLIQLVLPGMRKNNYGKIINISSIGGKVGLPMGSWYHASKFAIEGLSDSLRNEIRQFGIDVIVIEPGGTKSEMMSIGGDDLMRVSGHTAYRKFAEALIKSYAKMEKDSSEPIVIAKLIKEGIEAKKPKTRYVGGAMAKPMLFLRKVLSDQLFDKLLMSQMK</sequence>
<dbReference type="NCBIfam" id="NF004826">
    <property type="entry name" value="PRK06182.1"/>
    <property type="match status" value="1"/>
</dbReference>
<evidence type="ECO:0000256" key="3">
    <source>
        <dbReference type="RuleBase" id="RU000363"/>
    </source>
</evidence>
<dbReference type="InterPro" id="IPR002347">
    <property type="entry name" value="SDR_fam"/>
</dbReference>
<dbReference type="PRINTS" id="PR00080">
    <property type="entry name" value="SDRFAMILY"/>
</dbReference>
<dbReference type="PRINTS" id="PR00081">
    <property type="entry name" value="GDHRDH"/>
</dbReference>
<comment type="similarity">
    <text evidence="1 3">Belongs to the short-chain dehydrogenases/reductases (SDR) family.</text>
</comment>
<dbReference type="eggNOG" id="COG4221">
    <property type="taxonomic scope" value="Bacteria"/>
</dbReference>